<organism evidence="1 2">
    <name type="scientific">Eiseniibacteriota bacterium</name>
    <dbReference type="NCBI Taxonomy" id="2212470"/>
    <lineage>
        <taxon>Bacteria</taxon>
        <taxon>Candidatus Eiseniibacteriota</taxon>
    </lineage>
</organism>
<evidence type="ECO:0000313" key="1">
    <source>
        <dbReference type="EMBL" id="TMQ73243.1"/>
    </source>
</evidence>
<reference evidence="1 2" key="1">
    <citation type="journal article" date="2019" name="Nat. Microbiol.">
        <title>Mediterranean grassland soil C-N compound turnover is dependent on rainfall and depth, and is mediated by genomically divergent microorganisms.</title>
        <authorList>
            <person name="Diamond S."/>
            <person name="Andeer P.F."/>
            <person name="Li Z."/>
            <person name="Crits-Christoph A."/>
            <person name="Burstein D."/>
            <person name="Anantharaman K."/>
            <person name="Lane K.R."/>
            <person name="Thomas B.C."/>
            <person name="Pan C."/>
            <person name="Northen T.R."/>
            <person name="Banfield J.F."/>
        </authorList>
    </citation>
    <scope>NUCLEOTIDE SEQUENCE [LARGE SCALE GENOMIC DNA]</scope>
    <source>
        <strain evidence="1">WS_10</strain>
    </source>
</reference>
<dbReference type="AlphaFoldDB" id="A0A538UBG0"/>
<dbReference type="SUPFAM" id="SSF89392">
    <property type="entry name" value="Prokaryotic lipoproteins and lipoprotein localization factors"/>
    <property type="match status" value="1"/>
</dbReference>
<dbReference type="Proteomes" id="UP000319836">
    <property type="component" value="Unassembled WGS sequence"/>
</dbReference>
<proteinExistence type="predicted"/>
<accession>A0A538UBG0</accession>
<gene>
    <name evidence="1" type="ORF">E6K80_00590</name>
</gene>
<evidence type="ECO:0000313" key="2">
    <source>
        <dbReference type="Proteomes" id="UP000319836"/>
    </source>
</evidence>
<dbReference type="Gene3D" id="2.50.20.10">
    <property type="entry name" value="Lipoprotein localisation LolA/LolB/LppX"/>
    <property type="match status" value="1"/>
</dbReference>
<dbReference type="EMBL" id="VBPA01000015">
    <property type="protein sequence ID" value="TMQ73243.1"/>
    <property type="molecule type" value="Genomic_DNA"/>
</dbReference>
<comment type="caution">
    <text evidence="1">The sequence shown here is derived from an EMBL/GenBank/DDBJ whole genome shotgun (WGS) entry which is preliminary data.</text>
</comment>
<evidence type="ECO:0008006" key="3">
    <source>
        <dbReference type="Google" id="ProtNLM"/>
    </source>
</evidence>
<sequence length="198" mass="21867">MLAATLTILSVRGESAERLVSVARLVERLQRAGRGEAALTQEVLSGGETLRSDRGRIVLEPPDRMRIDFRTSGERVTMRADGGEWIQPSLRQLLILRPEPAQAVVTTWRSFLAGGASAYRERPLGARVYRLIPKTTSDQGADSLDVELGSDGLPDHVSLWVGDQRWKLRLSGWTFGKARGPSAFTLRAPPGYSVFNWP</sequence>
<protein>
    <recommendedName>
        <fullName evidence="3">Outer membrane lipoprotein carrier protein LolA</fullName>
    </recommendedName>
</protein>
<dbReference type="InterPro" id="IPR029046">
    <property type="entry name" value="LolA/LolB/LppX"/>
</dbReference>
<name>A0A538UBG0_UNCEI</name>